<accession>A0ABD0YQD0</accession>
<organism evidence="1 2">
    <name type="scientific">Ranatra chinensis</name>
    <dbReference type="NCBI Taxonomy" id="642074"/>
    <lineage>
        <taxon>Eukaryota</taxon>
        <taxon>Metazoa</taxon>
        <taxon>Ecdysozoa</taxon>
        <taxon>Arthropoda</taxon>
        <taxon>Hexapoda</taxon>
        <taxon>Insecta</taxon>
        <taxon>Pterygota</taxon>
        <taxon>Neoptera</taxon>
        <taxon>Paraneoptera</taxon>
        <taxon>Hemiptera</taxon>
        <taxon>Heteroptera</taxon>
        <taxon>Panheteroptera</taxon>
        <taxon>Nepomorpha</taxon>
        <taxon>Nepidae</taxon>
        <taxon>Ranatrinae</taxon>
        <taxon>Ranatra</taxon>
    </lineage>
</organism>
<proteinExistence type="predicted"/>
<dbReference type="EMBL" id="JBFDAA010000004">
    <property type="protein sequence ID" value="KAL1138181.1"/>
    <property type="molecule type" value="Genomic_DNA"/>
</dbReference>
<comment type="caution">
    <text evidence="1">The sequence shown here is derived from an EMBL/GenBank/DDBJ whole genome shotgun (WGS) entry which is preliminary data.</text>
</comment>
<protein>
    <submittedName>
        <fullName evidence="1">Uncharacterized protein</fullName>
    </submittedName>
</protein>
<evidence type="ECO:0000313" key="1">
    <source>
        <dbReference type="EMBL" id="KAL1138181.1"/>
    </source>
</evidence>
<dbReference type="Proteomes" id="UP001558652">
    <property type="component" value="Unassembled WGS sequence"/>
</dbReference>
<keyword evidence="2" id="KW-1185">Reference proteome</keyword>
<sequence length="145" mass="17421">MGSKRPNMFYENKKQDTTEIDDTVSLEERERMRIESRKRNWKTSYNCINAPIESIKLEDDREFIFGQMYLTESASKFNDSLLPKKKEPPQVEQMFRPAPEYLETFIDPELPLPIGYKKAVMEWDKVQTRGLARNNERYWSHYRSK</sequence>
<evidence type="ECO:0000313" key="2">
    <source>
        <dbReference type="Proteomes" id="UP001558652"/>
    </source>
</evidence>
<reference evidence="1 2" key="1">
    <citation type="submission" date="2024-07" db="EMBL/GenBank/DDBJ databases">
        <title>Chromosome-level genome assembly of the water stick insect Ranatra chinensis (Heteroptera: Nepidae).</title>
        <authorList>
            <person name="Liu X."/>
        </authorList>
    </citation>
    <scope>NUCLEOTIDE SEQUENCE [LARGE SCALE GENOMIC DNA]</scope>
    <source>
        <strain evidence="1">Cailab_2021Rc</strain>
        <tissue evidence="1">Muscle</tissue>
    </source>
</reference>
<name>A0ABD0YQD0_9HEMI</name>
<dbReference type="AlphaFoldDB" id="A0ABD0YQD0"/>
<gene>
    <name evidence="1" type="ORF">AAG570_009873</name>
</gene>